<keyword evidence="2" id="KW-0489">Methyltransferase</keyword>
<evidence type="ECO:0000256" key="5">
    <source>
        <dbReference type="ARBA" id="ARBA00022723"/>
    </source>
</evidence>
<keyword evidence="7" id="KW-0411">Iron-sulfur</keyword>
<dbReference type="SFLD" id="SFLDG01082">
    <property type="entry name" value="B12-binding_domain_containing"/>
    <property type="match status" value="1"/>
</dbReference>
<evidence type="ECO:0000256" key="6">
    <source>
        <dbReference type="ARBA" id="ARBA00023004"/>
    </source>
</evidence>
<dbReference type="CDD" id="cd02068">
    <property type="entry name" value="radical_SAM_B12_BD"/>
    <property type="match status" value="1"/>
</dbReference>
<keyword evidence="6" id="KW-0408">Iron</keyword>
<dbReference type="PANTHER" id="PTHR43409">
    <property type="entry name" value="ANAEROBIC MAGNESIUM-PROTOPORPHYRIN IX MONOMETHYL ESTER CYCLASE-RELATED"/>
    <property type="match status" value="1"/>
</dbReference>
<dbReference type="PROSITE" id="PS51332">
    <property type="entry name" value="B12_BINDING"/>
    <property type="match status" value="1"/>
</dbReference>
<dbReference type="GO" id="GO:0003824">
    <property type="term" value="F:catalytic activity"/>
    <property type="evidence" value="ECO:0007669"/>
    <property type="project" value="InterPro"/>
</dbReference>
<dbReference type="Pfam" id="PF04055">
    <property type="entry name" value="Radical_SAM"/>
    <property type="match status" value="1"/>
</dbReference>
<accession>A0A6M3KK36</accession>
<dbReference type="PROSITE" id="PS51918">
    <property type="entry name" value="RADICAL_SAM"/>
    <property type="match status" value="1"/>
</dbReference>
<dbReference type="Pfam" id="PF02310">
    <property type="entry name" value="B12-binding"/>
    <property type="match status" value="1"/>
</dbReference>
<dbReference type="PANTHER" id="PTHR43409:SF7">
    <property type="entry name" value="BLL1977 PROTEIN"/>
    <property type="match status" value="1"/>
</dbReference>
<dbReference type="InterPro" id="IPR036724">
    <property type="entry name" value="Cobalamin-bd_sf"/>
</dbReference>
<evidence type="ECO:0000313" key="10">
    <source>
        <dbReference type="EMBL" id="QJA62388.1"/>
    </source>
</evidence>
<evidence type="ECO:0000256" key="7">
    <source>
        <dbReference type="ARBA" id="ARBA00023014"/>
    </source>
</evidence>
<dbReference type="InterPro" id="IPR023404">
    <property type="entry name" value="rSAM_horseshoe"/>
</dbReference>
<feature type="domain" description="Radical SAM core" evidence="9">
    <location>
        <begin position="169"/>
        <end position="400"/>
    </location>
</feature>
<dbReference type="SFLD" id="SFLDG01123">
    <property type="entry name" value="methyltransferase_(Class_B)"/>
    <property type="match status" value="1"/>
</dbReference>
<dbReference type="CDD" id="cd01335">
    <property type="entry name" value="Radical_SAM"/>
    <property type="match status" value="1"/>
</dbReference>
<evidence type="ECO:0000313" key="11">
    <source>
        <dbReference type="EMBL" id="QJA82409.1"/>
    </source>
</evidence>
<evidence type="ECO:0000256" key="3">
    <source>
        <dbReference type="ARBA" id="ARBA00022679"/>
    </source>
</evidence>
<evidence type="ECO:0000256" key="2">
    <source>
        <dbReference type="ARBA" id="ARBA00022603"/>
    </source>
</evidence>
<dbReference type="GO" id="GO:0031419">
    <property type="term" value="F:cobalamin binding"/>
    <property type="evidence" value="ECO:0007669"/>
    <property type="project" value="InterPro"/>
</dbReference>
<dbReference type="AlphaFoldDB" id="A0A6M3KK36"/>
<dbReference type="EMBL" id="MT142487">
    <property type="protein sequence ID" value="QJA82409.1"/>
    <property type="molecule type" value="Genomic_DNA"/>
</dbReference>
<protein>
    <submittedName>
        <fullName evidence="11">Putative vitamin B12-binding domain containing protein</fullName>
    </submittedName>
</protein>
<dbReference type="InterPro" id="IPR051198">
    <property type="entry name" value="BchE-like"/>
</dbReference>
<dbReference type="GO" id="GO:0046872">
    <property type="term" value="F:metal ion binding"/>
    <property type="evidence" value="ECO:0007669"/>
    <property type="project" value="UniProtKB-KW"/>
</dbReference>
<dbReference type="SUPFAM" id="SSF52242">
    <property type="entry name" value="Cobalamin (vitamin B12)-binding domain"/>
    <property type="match status" value="1"/>
</dbReference>
<dbReference type="InterPro" id="IPR007197">
    <property type="entry name" value="rSAM"/>
</dbReference>
<reference evidence="11" key="1">
    <citation type="submission" date="2020-03" db="EMBL/GenBank/DDBJ databases">
        <title>The deep terrestrial virosphere.</title>
        <authorList>
            <person name="Holmfeldt K."/>
            <person name="Nilsson E."/>
            <person name="Simone D."/>
            <person name="Lopez-Fernandez M."/>
            <person name="Wu X."/>
            <person name="de Brujin I."/>
            <person name="Lundin D."/>
            <person name="Andersson A."/>
            <person name="Bertilsson S."/>
            <person name="Dopson M."/>
        </authorList>
    </citation>
    <scope>NUCLEOTIDE SEQUENCE</scope>
    <source>
        <strain evidence="11">MM415A00408</strain>
        <strain evidence="10">MM415B00786</strain>
    </source>
</reference>
<dbReference type="GO" id="GO:0051539">
    <property type="term" value="F:4 iron, 4 sulfur cluster binding"/>
    <property type="evidence" value="ECO:0007669"/>
    <property type="project" value="UniProtKB-KW"/>
</dbReference>
<keyword evidence="3" id="KW-0808">Transferase</keyword>
<keyword evidence="5" id="KW-0479">Metal-binding</keyword>
<dbReference type="GO" id="GO:0005829">
    <property type="term" value="C:cytosol"/>
    <property type="evidence" value="ECO:0007669"/>
    <property type="project" value="TreeGrafter"/>
</dbReference>
<dbReference type="InterPro" id="IPR006638">
    <property type="entry name" value="Elp3/MiaA/NifB-like_rSAM"/>
</dbReference>
<comment type="cofactor">
    <cofactor evidence="1">
        <name>[4Fe-4S] cluster</name>
        <dbReference type="ChEBI" id="CHEBI:49883"/>
    </cofactor>
</comment>
<dbReference type="SMART" id="SM00729">
    <property type="entry name" value="Elp3"/>
    <property type="match status" value="1"/>
</dbReference>
<dbReference type="InterPro" id="IPR034466">
    <property type="entry name" value="Methyltransferase_Class_B"/>
</dbReference>
<dbReference type="SFLD" id="SFLDS00029">
    <property type="entry name" value="Radical_SAM"/>
    <property type="match status" value="1"/>
</dbReference>
<dbReference type="InterPro" id="IPR058240">
    <property type="entry name" value="rSAM_sf"/>
</dbReference>
<dbReference type="SUPFAM" id="SSF102114">
    <property type="entry name" value="Radical SAM enzymes"/>
    <property type="match status" value="1"/>
</dbReference>
<evidence type="ECO:0000256" key="1">
    <source>
        <dbReference type="ARBA" id="ARBA00001966"/>
    </source>
</evidence>
<proteinExistence type="predicted"/>
<name>A0A6M3KK36_9ZZZZ</name>
<feature type="domain" description="B12-binding" evidence="8">
    <location>
        <begin position="1"/>
        <end position="112"/>
    </location>
</feature>
<dbReference type="EMBL" id="MT141470">
    <property type="protein sequence ID" value="QJA62388.1"/>
    <property type="molecule type" value="Genomic_DNA"/>
</dbReference>
<dbReference type="Gene3D" id="3.80.30.20">
    <property type="entry name" value="tm_1862 like domain"/>
    <property type="match status" value="1"/>
</dbReference>
<evidence type="ECO:0000259" key="8">
    <source>
        <dbReference type="PROSITE" id="PS51332"/>
    </source>
</evidence>
<sequence length="409" mass="46777">MSVAAYLRRYGYQVELRDLAHQSADFTDGLRSGEYGIVGISMLSFYRRHPYRLIRDIKAIAPQVKVVVGGIHGTSVPDLLVEYFPVDAVVMGEGEIPMKGLADHWFLGKGRLEEIPGVYTREYGAGPKQPLIEDLDSLPAINFEDANLDWYHSGMVRNRPHVVHNGIAFRDAKYANISSSRGCMGKCAFCNAFIHWLGAVRYRGVDVLFGEIERLYRMGRNLFYFNDDAFGQDRQATLDLCQSIYYSGMKLAWFADARVDCFDEELLEWCAKAGCFCLSFGVESGSQKILDRIGKGIAVEKIRQTFALAKKAGIHPYALLMIGNQGETDATIQETYDLMIEIKPDIWSALRAVLVFPGTRYEHIMSMKHKFDRRYWITEQDGAPTFLDRFTERDLNRWNEKIRQLPRQW</sequence>
<evidence type="ECO:0000259" key="9">
    <source>
        <dbReference type="PROSITE" id="PS51918"/>
    </source>
</evidence>
<dbReference type="InterPro" id="IPR006158">
    <property type="entry name" value="Cobalamin-bd"/>
</dbReference>
<evidence type="ECO:0000256" key="4">
    <source>
        <dbReference type="ARBA" id="ARBA00022691"/>
    </source>
</evidence>
<gene>
    <name evidence="11" type="ORF">MM415A00408_0002</name>
    <name evidence="10" type="ORF">MM415B00786_0002</name>
</gene>
<dbReference type="Gene3D" id="3.40.50.280">
    <property type="entry name" value="Cobalamin-binding domain"/>
    <property type="match status" value="1"/>
</dbReference>
<organism evidence="11">
    <name type="scientific">viral metagenome</name>
    <dbReference type="NCBI Taxonomy" id="1070528"/>
    <lineage>
        <taxon>unclassified sequences</taxon>
        <taxon>metagenomes</taxon>
        <taxon>organismal metagenomes</taxon>
    </lineage>
</organism>
<keyword evidence="4" id="KW-0949">S-adenosyl-L-methionine</keyword>